<name>A0A855WX05_9BACT</name>
<organism evidence="2 3">
    <name type="scientific">candidate division GN15 bacterium</name>
    <dbReference type="NCBI Taxonomy" id="2072418"/>
    <lineage>
        <taxon>Bacteria</taxon>
        <taxon>candidate division GN15</taxon>
    </lineage>
</organism>
<dbReference type="SUPFAM" id="SSF141371">
    <property type="entry name" value="PilZ domain-like"/>
    <property type="match status" value="1"/>
</dbReference>
<feature type="domain" description="PilZ" evidence="1">
    <location>
        <begin position="33"/>
        <end position="128"/>
    </location>
</feature>
<protein>
    <recommendedName>
        <fullName evidence="1">PilZ domain-containing protein</fullName>
    </recommendedName>
</protein>
<dbReference type="EMBL" id="PQAP01000193">
    <property type="protein sequence ID" value="PWB68700.1"/>
    <property type="molecule type" value="Genomic_DNA"/>
</dbReference>
<dbReference type="Gene3D" id="2.40.10.220">
    <property type="entry name" value="predicted glycosyltransferase like domains"/>
    <property type="match status" value="1"/>
</dbReference>
<comment type="caution">
    <text evidence="2">The sequence shown here is derived from an EMBL/GenBank/DDBJ whole genome shotgun (WGS) entry which is preliminary data.</text>
</comment>
<dbReference type="GO" id="GO:0035438">
    <property type="term" value="F:cyclic-di-GMP binding"/>
    <property type="evidence" value="ECO:0007669"/>
    <property type="project" value="InterPro"/>
</dbReference>
<dbReference type="Proteomes" id="UP000250918">
    <property type="component" value="Unassembled WGS sequence"/>
</dbReference>
<reference evidence="2 3" key="1">
    <citation type="journal article" date="2018" name="ISME J.">
        <title>A methanotrophic archaeon couples anaerobic oxidation of methane to Fe(III) reduction.</title>
        <authorList>
            <person name="Cai C."/>
            <person name="Leu A.O."/>
            <person name="Xie G.J."/>
            <person name="Guo J."/>
            <person name="Feng Y."/>
            <person name="Zhao J.X."/>
            <person name="Tyson G.W."/>
            <person name="Yuan Z."/>
            <person name="Hu S."/>
        </authorList>
    </citation>
    <scope>NUCLEOTIDE SEQUENCE [LARGE SCALE GENOMIC DNA]</scope>
    <source>
        <strain evidence="2">FeB_12</strain>
    </source>
</reference>
<evidence type="ECO:0000313" key="3">
    <source>
        <dbReference type="Proteomes" id="UP000250918"/>
    </source>
</evidence>
<proteinExistence type="predicted"/>
<dbReference type="InterPro" id="IPR009875">
    <property type="entry name" value="PilZ_domain"/>
</dbReference>
<gene>
    <name evidence="2" type="ORF">C3F09_11155</name>
</gene>
<sequence>MTHRGRTRFIQDVTAQDGAVTGGKPFKVQREDKRRFVRLEISSPMAMRKIKQAGGQFWPTGERHVIDGVILNISAGGVLVELDQSVDEGDIVSMRFTLQEQETIDNVLGHVKRTDVDSGTFLVGIEFISRERLYDLMSQDQIDLLPESLNGFNERIREVLGKYVQLERTRA</sequence>
<evidence type="ECO:0000259" key="1">
    <source>
        <dbReference type="Pfam" id="PF07238"/>
    </source>
</evidence>
<evidence type="ECO:0000313" key="2">
    <source>
        <dbReference type="EMBL" id="PWB68700.1"/>
    </source>
</evidence>
<dbReference type="Pfam" id="PF07238">
    <property type="entry name" value="PilZ"/>
    <property type="match status" value="1"/>
</dbReference>
<dbReference type="AlphaFoldDB" id="A0A855WX05"/>
<accession>A0A855WX05</accession>